<dbReference type="HAMAP" id="MF_00123">
    <property type="entry name" value="Arg_tRNA_synth"/>
    <property type="match status" value="1"/>
</dbReference>
<name>A0A1A8XIC6_9PROT</name>
<keyword evidence="15" id="KW-1185">Reference proteome</keyword>
<dbReference type="SUPFAM" id="SSF47323">
    <property type="entry name" value="Anticodon-binding domain of a subclass of class I aminoacyl-tRNA synthetases"/>
    <property type="match status" value="1"/>
</dbReference>
<dbReference type="GO" id="GO:0005737">
    <property type="term" value="C:cytoplasm"/>
    <property type="evidence" value="ECO:0007669"/>
    <property type="project" value="UniProtKB-SubCell"/>
</dbReference>
<comment type="similarity">
    <text evidence="2 10 11">Belongs to the class-I aminoacyl-tRNA synthetase family.</text>
</comment>
<feature type="short sequence motif" description="'HIGH' region" evidence="10">
    <location>
        <begin position="127"/>
        <end position="137"/>
    </location>
</feature>
<evidence type="ECO:0000256" key="7">
    <source>
        <dbReference type="ARBA" id="ARBA00022917"/>
    </source>
</evidence>
<dbReference type="PANTHER" id="PTHR11956">
    <property type="entry name" value="ARGINYL-TRNA SYNTHETASE"/>
    <property type="match status" value="1"/>
</dbReference>
<evidence type="ECO:0000256" key="6">
    <source>
        <dbReference type="ARBA" id="ARBA00022840"/>
    </source>
</evidence>
<dbReference type="PANTHER" id="PTHR11956:SF5">
    <property type="entry name" value="ARGININE--TRNA LIGASE, CYTOPLASMIC"/>
    <property type="match status" value="1"/>
</dbReference>
<dbReference type="Pfam" id="PF05746">
    <property type="entry name" value="DALR_1"/>
    <property type="match status" value="1"/>
</dbReference>
<dbReference type="SMART" id="SM01016">
    <property type="entry name" value="Arg_tRNA_synt_N"/>
    <property type="match status" value="1"/>
</dbReference>
<gene>
    <name evidence="10 14" type="primary">argS</name>
    <name evidence="14" type="ORF">ACCAA_20051</name>
</gene>
<evidence type="ECO:0000256" key="11">
    <source>
        <dbReference type="RuleBase" id="RU363038"/>
    </source>
</evidence>
<proteinExistence type="inferred from homology"/>
<reference evidence="14 15" key="1">
    <citation type="submission" date="2016-06" db="EMBL/GenBank/DDBJ databases">
        <authorList>
            <person name="Kjaerup R.B."/>
            <person name="Dalgaard T.S."/>
            <person name="Juul-Madsen H.R."/>
        </authorList>
    </citation>
    <scope>NUCLEOTIDE SEQUENCE [LARGE SCALE GENOMIC DNA]</scope>
    <source>
        <strain evidence="14">3</strain>
    </source>
</reference>
<keyword evidence="4 10" id="KW-0436">Ligase</keyword>
<dbReference type="EMBL" id="FLQX01000094">
    <property type="protein sequence ID" value="SBT04939.1"/>
    <property type="molecule type" value="Genomic_DNA"/>
</dbReference>
<keyword evidence="3 10" id="KW-0963">Cytoplasm</keyword>
<keyword evidence="7 10" id="KW-0648">Protein biosynthesis</keyword>
<accession>A0A1A8XIC6</accession>
<evidence type="ECO:0000256" key="2">
    <source>
        <dbReference type="ARBA" id="ARBA00005594"/>
    </source>
</evidence>
<dbReference type="InterPro" id="IPR008909">
    <property type="entry name" value="DALR_anticod-bd"/>
</dbReference>
<dbReference type="Pfam" id="PF00750">
    <property type="entry name" value="tRNA-synt_1d"/>
    <property type="match status" value="2"/>
</dbReference>
<dbReference type="InterPro" id="IPR036695">
    <property type="entry name" value="Arg-tRNA-synth_N_sf"/>
</dbReference>
<dbReference type="CDD" id="cd00671">
    <property type="entry name" value="ArgRS_core"/>
    <property type="match status" value="1"/>
</dbReference>
<dbReference type="RefSeq" id="WP_186406255.1">
    <property type="nucleotide sequence ID" value="NZ_FLQX01000094.1"/>
</dbReference>
<dbReference type="Pfam" id="PF03485">
    <property type="entry name" value="Arg_tRNA_synt_N"/>
    <property type="match status" value="1"/>
</dbReference>
<dbReference type="Gene3D" id="1.10.730.10">
    <property type="entry name" value="Isoleucyl-tRNA Synthetase, Domain 1"/>
    <property type="match status" value="1"/>
</dbReference>
<dbReference type="InterPro" id="IPR009080">
    <property type="entry name" value="tRNAsynth_Ia_anticodon-bd"/>
</dbReference>
<evidence type="ECO:0000256" key="8">
    <source>
        <dbReference type="ARBA" id="ARBA00023146"/>
    </source>
</evidence>
<evidence type="ECO:0000259" key="13">
    <source>
        <dbReference type="SMART" id="SM01016"/>
    </source>
</evidence>
<dbReference type="AlphaFoldDB" id="A0A1A8XIC6"/>
<dbReference type="EC" id="6.1.1.19" evidence="10"/>
<dbReference type="InterPro" id="IPR014729">
    <property type="entry name" value="Rossmann-like_a/b/a_fold"/>
</dbReference>
<dbReference type="InterPro" id="IPR005148">
    <property type="entry name" value="Arg-tRNA-synth_N"/>
</dbReference>
<dbReference type="NCBIfam" id="TIGR00456">
    <property type="entry name" value="argS"/>
    <property type="match status" value="1"/>
</dbReference>
<dbReference type="InterPro" id="IPR001412">
    <property type="entry name" value="aa-tRNA-synth_I_CS"/>
</dbReference>
<dbReference type="Gene3D" id="3.40.50.620">
    <property type="entry name" value="HUPs"/>
    <property type="match status" value="1"/>
</dbReference>
<feature type="domain" description="DALR anticodon binding" evidence="12">
    <location>
        <begin position="472"/>
        <end position="588"/>
    </location>
</feature>
<dbReference type="SUPFAM" id="SSF52374">
    <property type="entry name" value="Nucleotidylyl transferase"/>
    <property type="match status" value="1"/>
</dbReference>
<evidence type="ECO:0000256" key="4">
    <source>
        <dbReference type="ARBA" id="ARBA00022598"/>
    </source>
</evidence>
<dbReference type="FunFam" id="1.10.730.10:FF:000008">
    <property type="entry name" value="Arginine--tRNA ligase"/>
    <property type="match status" value="1"/>
</dbReference>
<keyword evidence="8 10" id="KW-0030">Aminoacyl-tRNA synthetase</keyword>
<evidence type="ECO:0000313" key="14">
    <source>
        <dbReference type="EMBL" id="SBT04939.1"/>
    </source>
</evidence>
<dbReference type="Gene3D" id="3.30.1360.70">
    <property type="entry name" value="Arginyl tRNA synthetase N-terminal domain"/>
    <property type="match status" value="1"/>
</dbReference>
<dbReference type="Proteomes" id="UP000199169">
    <property type="component" value="Unassembled WGS sequence"/>
</dbReference>
<evidence type="ECO:0000313" key="15">
    <source>
        <dbReference type="Proteomes" id="UP000199169"/>
    </source>
</evidence>
<evidence type="ECO:0000256" key="9">
    <source>
        <dbReference type="ARBA" id="ARBA00049339"/>
    </source>
</evidence>
<comment type="subcellular location">
    <subcellularLocation>
        <location evidence="1 10">Cytoplasm</location>
    </subcellularLocation>
</comment>
<sequence length="588" mass="65021">MNHALKSHLADLMRAALLSVAPAEADTTIHIERPKQASHGDFSCNLALQLARSMKRNPRQLAELLLSELPYSALVSKAEIAGAGFINFHLPPAAKFEVVRDILDQVDGFGCSTSGGQRKVLVEFVSANPTGPLHVGHGRGVAYGGSLCKLLAFAGWEVTSEYYVNDAGRQMDILAASTWLRYLELSSGQGAPFPPNAYQGEYVRDMARQMLAAHGDRYRRSAADILDGTPGLPEPERSDAEAAQQRETQLDALIGNAKRLLGEDWHYVHDFVLTEQLADCRNDLEESGVHFDVWFSEQSLFATGLVARCVDQLEKGGHLYRQDGARWFRSTAFGDEKDRVVQRDNGIYTYFASDIAYHLNKYERGFQRIINVWGADHHGYIARVKGAVSALGLDASLLEVALVQFAVLYRSGWKASMSTRSGDFVTLRTLRDEVGNDACRFFYVLRKSDQHLDFDLDLAKSQSNDNPVYYSQYAHARVCKVLALWGGEQDTLVAADLARLDSPRDLALAARLGEFPEVVETAAADLAPHLIAFYLRDLAAEFHSYYHAQRILVDDPGQRLARVALAAAVRQVIRNGMAILGVSCPVSM</sequence>
<keyword evidence="6 10" id="KW-0067">ATP-binding</keyword>
<dbReference type="GO" id="GO:0006420">
    <property type="term" value="P:arginyl-tRNA aminoacylation"/>
    <property type="evidence" value="ECO:0007669"/>
    <property type="project" value="UniProtKB-UniRule"/>
</dbReference>
<dbReference type="STRING" id="1860102.ACCAA_20051"/>
<evidence type="ECO:0000256" key="5">
    <source>
        <dbReference type="ARBA" id="ARBA00022741"/>
    </source>
</evidence>
<comment type="catalytic activity">
    <reaction evidence="9 10">
        <text>tRNA(Arg) + L-arginine + ATP = L-arginyl-tRNA(Arg) + AMP + diphosphate</text>
        <dbReference type="Rhea" id="RHEA:20301"/>
        <dbReference type="Rhea" id="RHEA-COMP:9658"/>
        <dbReference type="Rhea" id="RHEA-COMP:9673"/>
        <dbReference type="ChEBI" id="CHEBI:30616"/>
        <dbReference type="ChEBI" id="CHEBI:32682"/>
        <dbReference type="ChEBI" id="CHEBI:33019"/>
        <dbReference type="ChEBI" id="CHEBI:78442"/>
        <dbReference type="ChEBI" id="CHEBI:78513"/>
        <dbReference type="ChEBI" id="CHEBI:456215"/>
        <dbReference type="EC" id="6.1.1.19"/>
    </reaction>
</comment>
<dbReference type="SUPFAM" id="SSF55190">
    <property type="entry name" value="Arginyl-tRNA synthetase (ArgRS), N-terminal 'additional' domain"/>
    <property type="match status" value="1"/>
</dbReference>
<keyword evidence="5 10" id="KW-0547">Nucleotide-binding</keyword>
<dbReference type="GO" id="GO:0005524">
    <property type="term" value="F:ATP binding"/>
    <property type="evidence" value="ECO:0007669"/>
    <property type="project" value="UniProtKB-UniRule"/>
</dbReference>
<dbReference type="InterPro" id="IPR035684">
    <property type="entry name" value="ArgRS_core"/>
</dbReference>
<dbReference type="PROSITE" id="PS00178">
    <property type="entry name" value="AA_TRNA_LIGASE_I"/>
    <property type="match status" value="1"/>
</dbReference>
<comment type="subunit">
    <text evidence="10">Monomer.</text>
</comment>
<dbReference type="SMART" id="SM00836">
    <property type="entry name" value="DALR_1"/>
    <property type="match status" value="1"/>
</dbReference>
<evidence type="ECO:0000256" key="10">
    <source>
        <dbReference type="HAMAP-Rule" id="MF_00123"/>
    </source>
</evidence>
<feature type="domain" description="Arginyl tRNA synthetase N-terminal" evidence="13">
    <location>
        <begin position="7"/>
        <end position="90"/>
    </location>
</feature>
<evidence type="ECO:0000259" key="12">
    <source>
        <dbReference type="SMART" id="SM00836"/>
    </source>
</evidence>
<evidence type="ECO:0000256" key="1">
    <source>
        <dbReference type="ARBA" id="ARBA00004496"/>
    </source>
</evidence>
<dbReference type="InterPro" id="IPR001278">
    <property type="entry name" value="Arg-tRNA-ligase"/>
</dbReference>
<dbReference type="GO" id="GO:0004814">
    <property type="term" value="F:arginine-tRNA ligase activity"/>
    <property type="evidence" value="ECO:0007669"/>
    <property type="project" value="UniProtKB-UniRule"/>
</dbReference>
<dbReference type="PRINTS" id="PR01038">
    <property type="entry name" value="TRNASYNTHARG"/>
</dbReference>
<evidence type="ECO:0000256" key="3">
    <source>
        <dbReference type="ARBA" id="ARBA00022490"/>
    </source>
</evidence>
<organism evidence="14 15">
    <name type="scientific">Candidatus Accumulibacter aalborgensis</name>
    <dbReference type="NCBI Taxonomy" id="1860102"/>
    <lineage>
        <taxon>Bacteria</taxon>
        <taxon>Pseudomonadati</taxon>
        <taxon>Pseudomonadota</taxon>
        <taxon>Betaproteobacteria</taxon>
        <taxon>Candidatus Accumulibacter</taxon>
    </lineage>
</organism>
<protein>
    <recommendedName>
        <fullName evidence="10">Arginine--tRNA ligase</fullName>
        <ecNumber evidence="10">6.1.1.19</ecNumber>
    </recommendedName>
    <alternativeName>
        <fullName evidence="10">Arginyl-tRNA synthetase</fullName>
        <shortName evidence="10">ArgRS</shortName>
    </alternativeName>
</protein>